<evidence type="ECO:0000313" key="2">
    <source>
        <dbReference type="EMBL" id="SNV50046.1"/>
    </source>
</evidence>
<dbReference type="AlphaFoldDB" id="A0AAJ5C055"/>
<dbReference type="EMBL" id="LT906468">
    <property type="protein sequence ID" value="SNV50046.1"/>
    <property type="molecule type" value="Genomic_DNA"/>
</dbReference>
<keyword evidence="1" id="KW-0812">Transmembrane</keyword>
<evidence type="ECO:0000256" key="1">
    <source>
        <dbReference type="SAM" id="Phobius"/>
    </source>
</evidence>
<evidence type="ECO:0000313" key="3">
    <source>
        <dbReference type="Proteomes" id="UP000215355"/>
    </source>
</evidence>
<organism evidence="2 3">
    <name type="scientific">Sphingobacterium mizutaii</name>
    <dbReference type="NCBI Taxonomy" id="1010"/>
    <lineage>
        <taxon>Bacteria</taxon>
        <taxon>Pseudomonadati</taxon>
        <taxon>Bacteroidota</taxon>
        <taxon>Sphingobacteriia</taxon>
        <taxon>Sphingobacteriales</taxon>
        <taxon>Sphingobacteriaceae</taxon>
        <taxon>Sphingobacterium</taxon>
    </lineage>
</organism>
<reference evidence="2 3" key="1">
    <citation type="submission" date="2017-06" db="EMBL/GenBank/DDBJ databases">
        <authorList>
            <consortium name="Pathogen Informatics"/>
        </authorList>
    </citation>
    <scope>NUCLEOTIDE SEQUENCE [LARGE SCALE GENOMIC DNA]</scope>
    <source>
        <strain evidence="2 3">NCTC12149</strain>
    </source>
</reference>
<keyword evidence="1" id="KW-1133">Transmembrane helix</keyword>
<feature type="transmembrane region" description="Helical" evidence="1">
    <location>
        <begin position="54"/>
        <end position="72"/>
    </location>
</feature>
<gene>
    <name evidence="2" type="ORF">SAMEA4412673_01939</name>
</gene>
<dbReference type="KEGG" id="smiz:4412673_01939"/>
<feature type="transmembrane region" description="Helical" evidence="1">
    <location>
        <begin position="79"/>
        <end position="99"/>
    </location>
</feature>
<evidence type="ECO:0008006" key="4">
    <source>
        <dbReference type="Google" id="ProtNLM"/>
    </source>
</evidence>
<protein>
    <recommendedName>
        <fullName evidence="4">VanZ like family protein</fullName>
    </recommendedName>
</protein>
<feature type="transmembrane region" description="Helical" evidence="1">
    <location>
        <begin position="111"/>
        <end position="127"/>
    </location>
</feature>
<dbReference type="RefSeq" id="WP_139185434.1">
    <property type="nucleotide sequence ID" value="NZ_FNGK01000001.1"/>
</dbReference>
<proteinExistence type="predicted"/>
<dbReference type="Proteomes" id="UP000215355">
    <property type="component" value="Chromosome 1"/>
</dbReference>
<accession>A0AAJ5C055</accession>
<sequence>MWTFSHVSSRIFRTLRLFFLDPYFLIYGIVWVIVRYCRVTGNPIPYVNNWLTDLVFVPLIAHFAFCIGFLLLDLKRGFSFPLAQLFALAFMCSIFFEVLSLKFTDYNTADIFDVVCYFLGALFYYFIHQPYNNSKFVKEGISLPATASTTTSR</sequence>
<keyword evidence="1" id="KW-0472">Membrane</keyword>
<feature type="transmembrane region" description="Helical" evidence="1">
    <location>
        <begin position="15"/>
        <end position="34"/>
    </location>
</feature>
<name>A0AAJ5C055_9SPHI</name>